<feature type="compositionally biased region" description="Polar residues" evidence="5">
    <location>
        <begin position="514"/>
        <end position="527"/>
    </location>
</feature>
<dbReference type="AlphaFoldDB" id="A0A7S3GLJ5"/>
<name>A0A7S3GLJ5_9EUKA</name>
<feature type="compositionally biased region" description="Polar residues" evidence="5">
    <location>
        <begin position="908"/>
        <end position="917"/>
    </location>
</feature>
<evidence type="ECO:0000313" key="6">
    <source>
        <dbReference type="EMBL" id="CAE0270113.1"/>
    </source>
</evidence>
<feature type="compositionally biased region" description="Polar residues" evidence="5">
    <location>
        <begin position="1106"/>
        <end position="1115"/>
    </location>
</feature>
<dbReference type="SUPFAM" id="SSF52540">
    <property type="entry name" value="P-loop containing nucleoside triphosphate hydrolases"/>
    <property type="match status" value="1"/>
</dbReference>
<feature type="compositionally biased region" description="Acidic residues" evidence="5">
    <location>
        <begin position="498"/>
        <end position="509"/>
    </location>
</feature>
<feature type="compositionally biased region" description="Low complexity" evidence="5">
    <location>
        <begin position="766"/>
        <end position="775"/>
    </location>
</feature>
<dbReference type="GO" id="GO:0051295">
    <property type="term" value="P:establishment of meiotic spindle localization"/>
    <property type="evidence" value="ECO:0007669"/>
    <property type="project" value="TreeGrafter"/>
</dbReference>
<feature type="compositionally biased region" description="Low complexity" evidence="5">
    <location>
        <begin position="953"/>
        <end position="986"/>
    </location>
</feature>
<dbReference type="GO" id="GO:0005516">
    <property type="term" value="F:calmodulin binding"/>
    <property type="evidence" value="ECO:0007669"/>
    <property type="project" value="UniProtKB-KW"/>
</dbReference>
<feature type="compositionally biased region" description="Low complexity" evidence="5">
    <location>
        <begin position="617"/>
        <end position="626"/>
    </location>
</feature>
<feature type="compositionally biased region" description="Basic and acidic residues" evidence="5">
    <location>
        <begin position="862"/>
        <end position="883"/>
    </location>
</feature>
<feature type="region of interest" description="Disordered" evidence="5">
    <location>
        <begin position="1040"/>
        <end position="1127"/>
    </location>
</feature>
<evidence type="ECO:0000256" key="1">
    <source>
        <dbReference type="ARBA" id="ARBA00004496"/>
    </source>
</evidence>
<dbReference type="PANTHER" id="PTHR22706:SF1">
    <property type="entry name" value="ASSEMBLY FACTOR FOR SPINDLE MICROTUBULES"/>
    <property type="match status" value="1"/>
</dbReference>
<protein>
    <recommendedName>
        <fullName evidence="7">IQ calmodulin-binding motif domain-containing protein</fullName>
    </recommendedName>
</protein>
<feature type="compositionally biased region" description="Low complexity" evidence="5">
    <location>
        <begin position="685"/>
        <end position="701"/>
    </location>
</feature>
<keyword evidence="4" id="KW-0112">Calmodulin-binding</keyword>
<feature type="region of interest" description="Disordered" evidence="5">
    <location>
        <begin position="302"/>
        <end position="843"/>
    </location>
</feature>
<feature type="compositionally biased region" description="Polar residues" evidence="5">
    <location>
        <begin position="587"/>
        <end position="598"/>
    </location>
</feature>
<organism evidence="6">
    <name type="scientific">Palpitomonas bilix</name>
    <dbReference type="NCBI Taxonomy" id="652834"/>
    <lineage>
        <taxon>Eukaryota</taxon>
        <taxon>Eukaryota incertae sedis</taxon>
    </lineage>
</organism>
<dbReference type="Pfam" id="PF00612">
    <property type="entry name" value="IQ"/>
    <property type="match status" value="3"/>
</dbReference>
<dbReference type="InterPro" id="IPR051185">
    <property type="entry name" value="ASPM"/>
</dbReference>
<dbReference type="GO" id="GO:0007051">
    <property type="term" value="P:spindle organization"/>
    <property type="evidence" value="ECO:0007669"/>
    <property type="project" value="TreeGrafter"/>
</dbReference>
<feature type="compositionally biased region" description="Basic and acidic residues" evidence="5">
    <location>
        <begin position="468"/>
        <end position="497"/>
    </location>
</feature>
<evidence type="ECO:0000256" key="2">
    <source>
        <dbReference type="ARBA" id="ARBA00022490"/>
    </source>
</evidence>
<keyword evidence="2" id="KW-0963">Cytoplasm</keyword>
<comment type="subcellular location">
    <subcellularLocation>
        <location evidence="1">Cytoplasm</location>
    </subcellularLocation>
</comment>
<dbReference type="Gene3D" id="1.20.5.190">
    <property type="match status" value="2"/>
</dbReference>
<dbReference type="InterPro" id="IPR000048">
    <property type="entry name" value="IQ_motif_EF-hand-BS"/>
</dbReference>
<keyword evidence="3" id="KW-0677">Repeat</keyword>
<dbReference type="GO" id="GO:0005737">
    <property type="term" value="C:cytoplasm"/>
    <property type="evidence" value="ECO:0007669"/>
    <property type="project" value="UniProtKB-SubCell"/>
</dbReference>
<feature type="compositionally biased region" description="Low complexity" evidence="5">
    <location>
        <begin position="367"/>
        <end position="377"/>
    </location>
</feature>
<feature type="compositionally biased region" description="Polar residues" evidence="5">
    <location>
        <begin position="1044"/>
        <end position="1056"/>
    </location>
</feature>
<reference evidence="6" key="1">
    <citation type="submission" date="2021-01" db="EMBL/GenBank/DDBJ databases">
        <authorList>
            <person name="Corre E."/>
            <person name="Pelletier E."/>
            <person name="Niang G."/>
            <person name="Scheremetjew M."/>
            <person name="Finn R."/>
            <person name="Kale V."/>
            <person name="Holt S."/>
            <person name="Cochrane G."/>
            <person name="Meng A."/>
            <person name="Brown T."/>
            <person name="Cohen L."/>
        </authorList>
    </citation>
    <scope>NUCLEOTIDE SEQUENCE</scope>
    <source>
        <strain evidence="6">NIES-2562</strain>
    </source>
</reference>
<sequence>MGRRGSKSKAGKTSTPTSKKWEGKEGNNTSSHQQRSNRSGEEVVFGRGNEEEVSAYYSSMIQSAWRGYAERKRYKALVSNSSTAATRIQSVWRGCMVRATLNLFFSRIARVQAMWRGRGARKEMERKKKAATTIQRYYRGEVVRRDLRELWAATMIIQASWRGRCTRVELNKRKTSASHLCRYIKMTAMRCKHAKNMHARRQLSQSSHRLSMCVQRLQRRANNTSTSIMSAAQMKSVGGMGVNKMEEEKVGVSGDADKYENRGGAAAGRLPRAADVLASSSSSSLMERMAMIRRRMTLGSAGGGTGASVGGRLAKIQEAPTRSRTVTSSMEVDEEGDNAPSSSPLAAIRNRLKKMRATAPAPPSFPPSALSSLSTPLLEEEEGSSRGECGTLDMESAEREEEKVEKVDEVEEEMEKDAFESALRMQSGEEEWTDGAALSMCASPPPIISSQAVSLPAPASGESSHSSTVEERRGEGENGEGVKKKVEESANAKRLDSDEVEVEVEEEGEVVTASLPSSLDHTIQSVRSESDNGGAKAKPLTAKARLALIQKTLGQLRSPRKRRREDASSSVSDVKEGQEREEKRAKTSTSFLSASDGTGRSENKEQGQWRVGEQPPTSISTSLSSSQRREEGAKRVDSAGLSSSSSSLSSPLSSSSSFYNTFQSSNSSPPPLLSTYDLCQRRDPLSSSSPLPVSVVAALSPQRKGRGEEERGKDREREGASTEKRVSTPVVKRKGRAAARGIGHHEEEAALTVEDLVGKAMDGQLSSSDSESTGSVERTESEEGDEEDLLGSLTRITSDELPPSPPSLSLEGEEKKKEKEGGKKQNGKGDAHSSSSPISNLMFAPLDSGVFNSLRMQVERAGATKEEKQGGERKETRREELREVTSPTSSAGFDVFGQGRVAVERQQQKTTSKSRVGSSPIMLRSILKRRAARRESGGGANRKAGMHVVGVNSSSSSPPSSLSQSHMSAHTKSGVSRSISSSTSSSCLPPTPTRLKLAAKNAENNAGKGVRHAKREAARATAELKKKYGQLQQAHARLKALSSKPLSRSSHLNVSGLNGEKSASEEEENKHVVFEGAGKKSDHEGSMIRRTPVKMGMGPAVRSPCGKQSGSSKSSVPVLRKRLDFLH</sequence>
<proteinExistence type="predicted"/>
<feature type="compositionally biased region" description="Basic and acidic residues" evidence="5">
    <location>
        <begin position="627"/>
        <end position="637"/>
    </location>
</feature>
<feature type="compositionally biased region" description="Basic and acidic residues" evidence="5">
    <location>
        <begin position="812"/>
        <end position="831"/>
    </location>
</feature>
<dbReference type="InterPro" id="IPR027417">
    <property type="entry name" value="P-loop_NTPase"/>
</dbReference>
<feature type="compositionally biased region" description="Basic and acidic residues" evidence="5">
    <location>
        <begin position="396"/>
        <end position="407"/>
    </location>
</feature>
<accession>A0A7S3GLJ5</accession>
<dbReference type="GO" id="GO:0000278">
    <property type="term" value="P:mitotic cell cycle"/>
    <property type="evidence" value="ECO:0007669"/>
    <property type="project" value="TreeGrafter"/>
</dbReference>
<evidence type="ECO:0000256" key="4">
    <source>
        <dbReference type="ARBA" id="ARBA00022860"/>
    </source>
</evidence>
<evidence type="ECO:0000256" key="5">
    <source>
        <dbReference type="SAM" id="MobiDB-lite"/>
    </source>
</evidence>
<feature type="region of interest" description="Disordered" evidence="5">
    <location>
        <begin position="855"/>
        <end position="1019"/>
    </location>
</feature>
<evidence type="ECO:0000256" key="3">
    <source>
        <dbReference type="ARBA" id="ARBA00022737"/>
    </source>
</evidence>
<feature type="compositionally biased region" description="Polar residues" evidence="5">
    <location>
        <begin position="320"/>
        <end position="330"/>
    </location>
</feature>
<dbReference type="EMBL" id="HBIB01049241">
    <property type="protein sequence ID" value="CAE0270113.1"/>
    <property type="molecule type" value="Transcribed_RNA"/>
</dbReference>
<feature type="compositionally biased region" description="Acidic residues" evidence="5">
    <location>
        <begin position="780"/>
        <end position="789"/>
    </location>
</feature>
<feature type="compositionally biased region" description="Polar residues" evidence="5">
    <location>
        <begin position="26"/>
        <end position="37"/>
    </location>
</feature>
<dbReference type="GO" id="GO:0000922">
    <property type="term" value="C:spindle pole"/>
    <property type="evidence" value="ECO:0007669"/>
    <property type="project" value="TreeGrafter"/>
</dbReference>
<evidence type="ECO:0008006" key="7">
    <source>
        <dbReference type="Google" id="ProtNLM"/>
    </source>
</evidence>
<dbReference type="PROSITE" id="PS50096">
    <property type="entry name" value="IQ"/>
    <property type="match status" value="5"/>
</dbReference>
<feature type="region of interest" description="Disordered" evidence="5">
    <location>
        <begin position="1"/>
        <end position="44"/>
    </location>
</feature>
<dbReference type="SMART" id="SM00015">
    <property type="entry name" value="IQ"/>
    <property type="match status" value="5"/>
</dbReference>
<dbReference type="PANTHER" id="PTHR22706">
    <property type="entry name" value="ASSEMBLY FACTOR FOR SPINDLE MICROTUBULES"/>
    <property type="match status" value="1"/>
</dbReference>
<dbReference type="CDD" id="cd23767">
    <property type="entry name" value="IQCD"/>
    <property type="match status" value="2"/>
</dbReference>
<gene>
    <name evidence="6" type="ORF">PBIL07802_LOCUS32466</name>
</gene>
<feature type="compositionally biased region" description="Basic and acidic residues" evidence="5">
    <location>
        <begin position="1062"/>
        <end position="1087"/>
    </location>
</feature>
<feature type="compositionally biased region" description="Basic and acidic residues" evidence="5">
    <location>
        <begin position="573"/>
        <end position="585"/>
    </location>
</feature>
<feature type="compositionally biased region" description="Basic and acidic residues" evidence="5">
    <location>
        <begin position="705"/>
        <end position="726"/>
    </location>
</feature>
<feature type="compositionally biased region" description="Basic residues" evidence="5">
    <location>
        <begin position="1"/>
        <end position="10"/>
    </location>
</feature>
<feature type="compositionally biased region" description="Low complexity" evidence="5">
    <location>
        <begin position="642"/>
        <end position="667"/>
    </location>
</feature>
<feature type="compositionally biased region" description="Low complexity" evidence="5">
    <location>
        <begin position="995"/>
        <end position="1008"/>
    </location>
</feature>